<dbReference type="AlphaFoldDB" id="A0AAV4V049"/>
<keyword evidence="2" id="KW-1185">Reference proteome</keyword>
<name>A0AAV4V049_CAEEX</name>
<organism evidence="1 2">
    <name type="scientific">Caerostris extrusa</name>
    <name type="common">Bark spider</name>
    <name type="synonym">Caerostris bankana</name>
    <dbReference type="NCBI Taxonomy" id="172846"/>
    <lineage>
        <taxon>Eukaryota</taxon>
        <taxon>Metazoa</taxon>
        <taxon>Ecdysozoa</taxon>
        <taxon>Arthropoda</taxon>
        <taxon>Chelicerata</taxon>
        <taxon>Arachnida</taxon>
        <taxon>Araneae</taxon>
        <taxon>Araneomorphae</taxon>
        <taxon>Entelegynae</taxon>
        <taxon>Araneoidea</taxon>
        <taxon>Araneidae</taxon>
        <taxon>Caerostris</taxon>
    </lineage>
</organism>
<gene>
    <name evidence="1" type="ORF">CEXT_236301</name>
</gene>
<comment type="caution">
    <text evidence="1">The sequence shown here is derived from an EMBL/GenBank/DDBJ whole genome shotgun (WGS) entry which is preliminary data.</text>
</comment>
<accession>A0AAV4V049</accession>
<protein>
    <submittedName>
        <fullName evidence="1">Uncharacterized protein</fullName>
    </submittedName>
</protein>
<sequence>MSCILEGFQLVEDMYHPGYYSATNLCYSDRPQPGLEMSEKNSKIRPTGYSEAGFMVISNLVLFSRPCVKIQIIPAEYGTTPGIVAFSAMVPV</sequence>
<dbReference type="EMBL" id="BPLR01013733">
    <property type="protein sequence ID" value="GIY63384.1"/>
    <property type="molecule type" value="Genomic_DNA"/>
</dbReference>
<proteinExistence type="predicted"/>
<dbReference type="Proteomes" id="UP001054945">
    <property type="component" value="Unassembled WGS sequence"/>
</dbReference>
<evidence type="ECO:0000313" key="1">
    <source>
        <dbReference type="EMBL" id="GIY63384.1"/>
    </source>
</evidence>
<reference evidence="1 2" key="1">
    <citation type="submission" date="2021-06" db="EMBL/GenBank/DDBJ databases">
        <title>Caerostris extrusa draft genome.</title>
        <authorList>
            <person name="Kono N."/>
            <person name="Arakawa K."/>
        </authorList>
    </citation>
    <scope>NUCLEOTIDE SEQUENCE [LARGE SCALE GENOMIC DNA]</scope>
</reference>
<evidence type="ECO:0000313" key="2">
    <source>
        <dbReference type="Proteomes" id="UP001054945"/>
    </source>
</evidence>